<feature type="transmembrane region" description="Helical" evidence="1">
    <location>
        <begin position="532"/>
        <end position="554"/>
    </location>
</feature>
<feature type="transmembrane region" description="Helical" evidence="1">
    <location>
        <begin position="89"/>
        <end position="112"/>
    </location>
</feature>
<sequence>MSHTTSLFDAEVHRSKYASVSKVHVGQLDYQPERKAVWSIDWRAPLKMIGLLSLGVAVAVGHHFFYRHLHLKEVSTDNSRWNFNSQSWAIRYGTAFAFLAKTFLAACISVAYQQHIWTTMRSKRITISGLDATFGATKDIFAFLNPTFLLNVKVGAVLAALTWLMPLSAIVTPATLSVIPSTKMTPRVSNVPLVDFNNTSAIYNKEGNLLNTDINTADNGVTPFLTRLLAGTASGSAILPSLAVAPAANYSLQFFAPSFQCNIASPNITAEIQAVLRGKRNIGPEPDKIPFVAYTPQVSMLAARHTNVSSADYTYYSEFFEGCVTTSASMAKPNNTYFYCDGMAYFMEKGDSAGEPFAGAYLRMKANADFWSCAVRDTFFNITFNATGSLQTINHPYNFEYHNKALNPSHYVHGQVVSNFLTGVLFGFLGSVASYRTQIKETALFGAFKTLPVPEDPDEYEFMGPISYKAIPDADKALARNLTMGQLIEELSRNLTLSFFSSERLHIPGGITTTVNIGSTPNIYNYNPTNLFLAYGLAIVVTILSVTVGMRAIVVNGVSHETSFSSILCSTRNETLDNLTAGFSLAAEPLGSNVRGTKLRFGLLRSNEHGLRRAGFGIDGEVDDLRKGTPCY</sequence>
<keyword evidence="3" id="KW-1185">Reference proteome</keyword>
<proteinExistence type="predicted"/>
<evidence type="ECO:0000313" key="2">
    <source>
        <dbReference type="EMBL" id="KAL2069201.1"/>
    </source>
</evidence>
<evidence type="ECO:0000313" key="3">
    <source>
        <dbReference type="Proteomes" id="UP001595075"/>
    </source>
</evidence>
<evidence type="ECO:0000256" key="1">
    <source>
        <dbReference type="SAM" id="Phobius"/>
    </source>
</evidence>
<comment type="caution">
    <text evidence="2">The sequence shown here is derived from an EMBL/GenBank/DDBJ whole genome shotgun (WGS) entry which is preliminary data.</text>
</comment>
<keyword evidence="1" id="KW-0812">Transmembrane</keyword>
<dbReference type="PANTHER" id="PTHR35041">
    <property type="entry name" value="MEDIATOR OF RNA POLYMERASE II TRANSCRIPTION SUBUNIT 1"/>
    <property type="match status" value="1"/>
</dbReference>
<feature type="transmembrane region" description="Helical" evidence="1">
    <location>
        <begin position="49"/>
        <end position="69"/>
    </location>
</feature>
<gene>
    <name evidence="2" type="ORF">VTL71DRAFT_15539</name>
</gene>
<organism evidence="2 3">
    <name type="scientific">Oculimacula yallundae</name>
    <dbReference type="NCBI Taxonomy" id="86028"/>
    <lineage>
        <taxon>Eukaryota</taxon>
        <taxon>Fungi</taxon>
        <taxon>Dikarya</taxon>
        <taxon>Ascomycota</taxon>
        <taxon>Pezizomycotina</taxon>
        <taxon>Leotiomycetes</taxon>
        <taxon>Helotiales</taxon>
        <taxon>Ploettnerulaceae</taxon>
        <taxon>Oculimacula</taxon>
    </lineage>
</organism>
<reference evidence="2 3" key="1">
    <citation type="journal article" date="2024" name="Commun. Biol.">
        <title>Comparative genomic analysis of thermophilic fungi reveals convergent evolutionary adaptations and gene losses.</title>
        <authorList>
            <person name="Steindorff A.S."/>
            <person name="Aguilar-Pontes M.V."/>
            <person name="Robinson A.J."/>
            <person name="Andreopoulos B."/>
            <person name="LaButti K."/>
            <person name="Kuo A."/>
            <person name="Mondo S."/>
            <person name="Riley R."/>
            <person name="Otillar R."/>
            <person name="Haridas S."/>
            <person name="Lipzen A."/>
            <person name="Grimwood J."/>
            <person name="Schmutz J."/>
            <person name="Clum A."/>
            <person name="Reid I.D."/>
            <person name="Moisan M.C."/>
            <person name="Butler G."/>
            <person name="Nguyen T.T.M."/>
            <person name="Dewar K."/>
            <person name="Conant G."/>
            <person name="Drula E."/>
            <person name="Henrissat B."/>
            <person name="Hansel C."/>
            <person name="Singer S."/>
            <person name="Hutchinson M.I."/>
            <person name="de Vries R.P."/>
            <person name="Natvig D.O."/>
            <person name="Powell A.J."/>
            <person name="Tsang A."/>
            <person name="Grigoriev I.V."/>
        </authorList>
    </citation>
    <scope>NUCLEOTIDE SEQUENCE [LARGE SCALE GENOMIC DNA]</scope>
    <source>
        <strain evidence="2 3">CBS 494.80</strain>
    </source>
</reference>
<protein>
    <submittedName>
        <fullName evidence="2">Uncharacterized protein</fullName>
    </submittedName>
</protein>
<keyword evidence="1" id="KW-1133">Transmembrane helix</keyword>
<dbReference type="PANTHER" id="PTHR35041:SF3">
    <property type="entry name" value="FORMYLMETHIONINE DEFORMYLASE-LIKE PROTEIN"/>
    <property type="match status" value="1"/>
</dbReference>
<accession>A0ABR4CI80</accession>
<dbReference type="Proteomes" id="UP001595075">
    <property type="component" value="Unassembled WGS sequence"/>
</dbReference>
<keyword evidence="1" id="KW-0472">Membrane</keyword>
<name>A0ABR4CI80_9HELO</name>
<dbReference type="EMBL" id="JAZHXI010000008">
    <property type="protein sequence ID" value="KAL2069201.1"/>
    <property type="molecule type" value="Genomic_DNA"/>
</dbReference>